<dbReference type="PANTHER" id="PTHR30097">
    <property type="entry name" value="CATION EFFLUX SYSTEM PROTEIN CUSB"/>
    <property type="match status" value="1"/>
</dbReference>
<evidence type="ECO:0000256" key="4">
    <source>
        <dbReference type="ARBA" id="ARBA00043263"/>
    </source>
</evidence>
<proteinExistence type="inferred from homology"/>
<comment type="caution">
    <text evidence="9">The sequence shown here is derived from an EMBL/GenBank/DDBJ whole genome shotgun (WGS) entry which is preliminary data.</text>
</comment>
<dbReference type="Gene3D" id="2.40.420.20">
    <property type="match status" value="1"/>
</dbReference>
<feature type="non-terminal residue" evidence="9">
    <location>
        <position position="1"/>
    </location>
</feature>
<name>A0A850NNG6_9PROT</name>
<organism evidence="9 10">
    <name type="scientific">Endobacter medicaginis</name>
    <dbReference type="NCBI Taxonomy" id="1181271"/>
    <lineage>
        <taxon>Bacteria</taxon>
        <taxon>Pseudomonadati</taxon>
        <taxon>Pseudomonadota</taxon>
        <taxon>Alphaproteobacteria</taxon>
        <taxon>Acetobacterales</taxon>
        <taxon>Acetobacteraceae</taxon>
        <taxon>Endobacter</taxon>
    </lineage>
</organism>
<dbReference type="FunFam" id="2.40.30.170:FF:000010">
    <property type="entry name" value="Efflux RND transporter periplasmic adaptor subunit"/>
    <property type="match status" value="1"/>
</dbReference>
<dbReference type="InterPro" id="IPR058649">
    <property type="entry name" value="CzcB_C"/>
</dbReference>
<evidence type="ECO:0000256" key="2">
    <source>
        <dbReference type="ARBA" id="ARBA00022448"/>
    </source>
</evidence>
<comment type="similarity">
    <text evidence="1">Belongs to the membrane fusion protein (MFP) (TC 8.A.1) family.</text>
</comment>
<evidence type="ECO:0000256" key="3">
    <source>
        <dbReference type="ARBA" id="ARBA00022833"/>
    </source>
</evidence>
<reference evidence="9 10" key="1">
    <citation type="submission" date="2020-06" db="EMBL/GenBank/DDBJ databases">
        <title>Description of novel acetic acid bacteria.</title>
        <authorList>
            <person name="Sombolestani A."/>
        </authorList>
    </citation>
    <scope>NUCLEOTIDE SEQUENCE [LARGE SCALE GENOMIC DNA]</scope>
    <source>
        <strain evidence="9 10">LMG 26838</strain>
    </source>
</reference>
<dbReference type="GO" id="GO:0022857">
    <property type="term" value="F:transmembrane transporter activity"/>
    <property type="evidence" value="ECO:0007669"/>
    <property type="project" value="InterPro"/>
</dbReference>
<dbReference type="InterPro" id="IPR051909">
    <property type="entry name" value="MFP_Cation_Efflux"/>
</dbReference>
<dbReference type="RefSeq" id="WP_176625184.1">
    <property type="nucleotide sequence ID" value="NZ_JABXXQ010000289.1"/>
</dbReference>
<dbReference type="Gene3D" id="1.10.287.470">
    <property type="entry name" value="Helix hairpin bin"/>
    <property type="match status" value="1"/>
</dbReference>
<comment type="function">
    <text evidence="5">CzcA and CzcB together would act in zinc efflux nearly as effectively as the complete czc efflux system (CzcABC). The CzcB protein is thought to funnel zinc cations to the CzcA transport protein.</text>
</comment>
<protein>
    <submittedName>
        <fullName evidence="9">Efflux RND transporter periplasmic adaptor subunit</fullName>
    </submittedName>
</protein>
<dbReference type="FunFam" id="2.40.420.20:FF:000006">
    <property type="entry name" value="RND family efflux transporter MFP subunit"/>
    <property type="match status" value="1"/>
</dbReference>
<feature type="coiled-coil region" evidence="6">
    <location>
        <begin position="31"/>
        <end position="58"/>
    </location>
</feature>
<keyword evidence="2" id="KW-0813">Transport</keyword>
<evidence type="ECO:0000256" key="1">
    <source>
        <dbReference type="ARBA" id="ARBA00009477"/>
    </source>
</evidence>
<dbReference type="GO" id="GO:0046686">
    <property type="term" value="P:response to cadmium ion"/>
    <property type="evidence" value="ECO:0007669"/>
    <property type="project" value="UniProtKB-KW"/>
</dbReference>
<evidence type="ECO:0000259" key="8">
    <source>
        <dbReference type="Pfam" id="PF25975"/>
    </source>
</evidence>
<keyword evidence="4" id="KW-0105">Cadmium resistance</keyword>
<dbReference type="Pfam" id="PF25954">
    <property type="entry name" value="Beta-barrel_RND_2"/>
    <property type="match status" value="1"/>
</dbReference>
<accession>A0A850NNG6</accession>
<keyword evidence="6" id="KW-0175">Coiled coil</keyword>
<dbReference type="Pfam" id="PF25975">
    <property type="entry name" value="CzcB_C"/>
    <property type="match status" value="1"/>
</dbReference>
<dbReference type="InterPro" id="IPR006143">
    <property type="entry name" value="RND_pump_MFP"/>
</dbReference>
<evidence type="ECO:0000256" key="6">
    <source>
        <dbReference type="SAM" id="Coils"/>
    </source>
</evidence>
<evidence type="ECO:0000256" key="5">
    <source>
        <dbReference type="ARBA" id="ARBA00058766"/>
    </source>
</evidence>
<dbReference type="AlphaFoldDB" id="A0A850NNG6"/>
<sequence>AKAAAQLDLARHALTRANGLAQIGGGAARDTESARNDLAQAQAEYDRTQARLRTLGAMKVDGRGLTIIAPISGVITQLATAPGSYINDTTQSLMTIDQTRHVLVTALAAEDDLAYVAAGDEVRITLPAYPDEVRHGTVQSVDAVTQPDTRRTRVRIELDNPGGRLRAGMFASVSIDTPPRPRIMVPDSALLMNNDATTVFVETRPYVFTRRTIQTGQDRDGRTEVLSGLSAGERVVVRGGVLLGD</sequence>
<dbReference type="NCBIfam" id="TIGR01730">
    <property type="entry name" value="RND_mfp"/>
    <property type="match status" value="1"/>
</dbReference>
<gene>
    <name evidence="9" type="ORF">HUK83_12305</name>
</gene>
<dbReference type="Proteomes" id="UP000565205">
    <property type="component" value="Unassembled WGS sequence"/>
</dbReference>
<dbReference type="SUPFAM" id="SSF111369">
    <property type="entry name" value="HlyD-like secretion proteins"/>
    <property type="match status" value="1"/>
</dbReference>
<evidence type="ECO:0000313" key="10">
    <source>
        <dbReference type="Proteomes" id="UP000565205"/>
    </source>
</evidence>
<feature type="domain" description="CusB-like beta-barrel" evidence="7">
    <location>
        <begin position="104"/>
        <end position="177"/>
    </location>
</feature>
<dbReference type="Gene3D" id="2.40.30.170">
    <property type="match status" value="1"/>
</dbReference>
<dbReference type="EMBL" id="JABXXQ010000289">
    <property type="protein sequence ID" value="NVN31113.1"/>
    <property type="molecule type" value="Genomic_DNA"/>
</dbReference>
<dbReference type="InterPro" id="IPR058792">
    <property type="entry name" value="Beta-barrel_RND_2"/>
</dbReference>
<evidence type="ECO:0000259" key="7">
    <source>
        <dbReference type="Pfam" id="PF25954"/>
    </source>
</evidence>
<evidence type="ECO:0000313" key="9">
    <source>
        <dbReference type="EMBL" id="NVN31113.1"/>
    </source>
</evidence>
<feature type="domain" description="CzcB-like C-terminal circularly permuted SH3-like" evidence="8">
    <location>
        <begin position="183"/>
        <end position="239"/>
    </location>
</feature>
<keyword evidence="3" id="KW-0862">Zinc</keyword>
<dbReference type="GO" id="GO:0016020">
    <property type="term" value="C:membrane"/>
    <property type="evidence" value="ECO:0007669"/>
    <property type="project" value="InterPro"/>
</dbReference>